<comment type="caution">
    <text evidence="1">The sequence shown here is derived from an EMBL/GenBank/DDBJ whole genome shotgun (WGS) entry which is preliminary data.</text>
</comment>
<name>A0A2M6Z278_9BACT</name>
<evidence type="ECO:0000313" key="1">
    <source>
        <dbReference type="EMBL" id="PIU46452.1"/>
    </source>
</evidence>
<protein>
    <recommendedName>
        <fullName evidence="3">Restriction endonuclease</fullName>
    </recommendedName>
</protein>
<evidence type="ECO:0000313" key="2">
    <source>
        <dbReference type="Proteomes" id="UP000228777"/>
    </source>
</evidence>
<dbReference type="EMBL" id="PEWP01000051">
    <property type="protein sequence ID" value="PIU46452.1"/>
    <property type="molecule type" value="Genomic_DNA"/>
</dbReference>
<reference evidence="2" key="1">
    <citation type="submission" date="2017-09" db="EMBL/GenBank/DDBJ databases">
        <title>Depth-based differentiation of microbial function through sediment-hosted aquifers and enrichment of novel symbionts in the deep terrestrial subsurface.</title>
        <authorList>
            <person name="Probst A.J."/>
            <person name="Ladd B."/>
            <person name="Jarett J.K."/>
            <person name="Geller-Mcgrath D.E."/>
            <person name="Sieber C.M.K."/>
            <person name="Emerson J.B."/>
            <person name="Anantharaman K."/>
            <person name="Thomas B.C."/>
            <person name="Malmstrom R."/>
            <person name="Stieglmeier M."/>
            <person name="Klingl A."/>
            <person name="Woyke T."/>
            <person name="Ryan C.M."/>
            <person name="Banfield J.F."/>
        </authorList>
    </citation>
    <scope>NUCLEOTIDE SEQUENCE [LARGE SCALE GENOMIC DNA]</scope>
</reference>
<sequence length="299" mass="34912">MEYIKSKLSDDLARKIIGSQEKATAYLWHLNEIKPIPSLKFKTISRGQNAGKKVLDIDTKGLWKAVVDSWDYEESKKIIRNIFKETEKYKSGKEADNAMDVLIKEWQSLKLGDIAWPFSQGAFDEFVQRVNSEKENGFVKDEKVKVAAVKYRRIKEINTVRNDFIETLIFEKNNNILPTLNHRRGVDFFINGVSFDQKVAKSPTNEFKRHFKDGWRDVAIKKPELVAEYLYKYQDEGRFGADPRLLVVYIDEDVSIEKIREIINKTDLNNPLEINFAYKHKVQGEKNYKVPCFVILLHN</sequence>
<dbReference type="Proteomes" id="UP000228777">
    <property type="component" value="Unassembled WGS sequence"/>
</dbReference>
<gene>
    <name evidence="1" type="ORF">COS93_02515</name>
</gene>
<organism evidence="1 2">
    <name type="scientific">bacterium (Candidatus Gribaldobacteria) CG07_land_8_20_14_0_80_33_18</name>
    <dbReference type="NCBI Taxonomy" id="2014272"/>
    <lineage>
        <taxon>Bacteria</taxon>
        <taxon>Candidatus Gribaldobacteria</taxon>
    </lineage>
</organism>
<dbReference type="AlphaFoldDB" id="A0A2M6Z278"/>
<accession>A0A2M6Z278</accession>
<proteinExistence type="predicted"/>
<evidence type="ECO:0008006" key="3">
    <source>
        <dbReference type="Google" id="ProtNLM"/>
    </source>
</evidence>